<gene>
    <name evidence="10" type="ORF">JZO67_004470</name>
</gene>
<evidence type="ECO:0000256" key="4">
    <source>
        <dbReference type="ARBA" id="ARBA00022475"/>
    </source>
</evidence>
<dbReference type="Pfam" id="PF00005">
    <property type="entry name" value="ABC_tran"/>
    <property type="match status" value="1"/>
</dbReference>
<dbReference type="Proteomes" id="UP000664357">
    <property type="component" value="Unassembled WGS sequence"/>
</dbReference>
<comment type="caution">
    <text evidence="10">The sequence shown here is derived from an EMBL/GenBank/DDBJ whole genome shotgun (WGS) entry which is preliminary data.</text>
</comment>
<feature type="domain" description="ABC transporter" evidence="9">
    <location>
        <begin position="3"/>
        <end position="236"/>
    </location>
</feature>
<dbReference type="PROSITE" id="PS50893">
    <property type="entry name" value="ABC_TRANSPORTER_2"/>
    <property type="match status" value="1"/>
</dbReference>
<keyword evidence="5" id="KW-0547">Nucleotide-binding</keyword>
<dbReference type="PANTHER" id="PTHR43553">
    <property type="entry name" value="HEAVY METAL TRANSPORTER"/>
    <property type="match status" value="1"/>
</dbReference>
<protein>
    <submittedName>
        <fullName evidence="10">Energy-coupling factor transport system ATP-binding protein</fullName>
    </submittedName>
</protein>
<dbReference type="SUPFAM" id="SSF52540">
    <property type="entry name" value="P-loop containing nucleoside triphosphate hydrolases"/>
    <property type="match status" value="1"/>
</dbReference>
<comment type="subcellular location">
    <subcellularLocation>
        <location evidence="1">Cell membrane</location>
        <topology evidence="1">Peripheral membrane protein</topology>
    </subcellularLocation>
</comment>
<evidence type="ECO:0000256" key="7">
    <source>
        <dbReference type="ARBA" id="ARBA00022967"/>
    </source>
</evidence>
<evidence type="ECO:0000256" key="1">
    <source>
        <dbReference type="ARBA" id="ARBA00004202"/>
    </source>
</evidence>
<dbReference type="GO" id="GO:0005524">
    <property type="term" value="F:ATP binding"/>
    <property type="evidence" value="ECO:0007669"/>
    <property type="project" value="UniProtKB-KW"/>
</dbReference>
<keyword evidence="7" id="KW-1278">Translocase</keyword>
<keyword evidence="8" id="KW-0472">Membrane</keyword>
<keyword evidence="6 10" id="KW-0067">ATP-binding</keyword>
<dbReference type="InterPro" id="IPR050095">
    <property type="entry name" value="ECF_ABC_transporter_ATP-bd"/>
</dbReference>
<accession>A0ABV0EY26</accession>
<evidence type="ECO:0000259" key="9">
    <source>
        <dbReference type="PROSITE" id="PS50893"/>
    </source>
</evidence>
<dbReference type="CDD" id="cd03225">
    <property type="entry name" value="ABC_cobalt_CbiO_domain1"/>
    <property type="match status" value="1"/>
</dbReference>
<dbReference type="InterPro" id="IPR003593">
    <property type="entry name" value="AAA+_ATPase"/>
</dbReference>
<evidence type="ECO:0000256" key="8">
    <source>
        <dbReference type="ARBA" id="ARBA00023136"/>
    </source>
</evidence>
<evidence type="ECO:0000256" key="2">
    <source>
        <dbReference type="ARBA" id="ARBA00005417"/>
    </source>
</evidence>
<reference evidence="10 11" key="2">
    <citation type="submission" date="2024-02" db="EMBL/GenBank/DDBJ databases">
        <title>The Genome Sequence of Enterococcus sp. DIV0159.</title>
        <authorList>
            <person name="Earl A."/>
            <person name="Manson A."/>
            <person name="Gilmore M."/>
            <person name="Sanders J."/>
            <person name="Shea T."/>
            <person name="Howe W."/>
            <person name="Livny J."/>
            <person name="Cuomo C."/>
            <person name="Neafsey D."/>
            <person name="Birren B."/>
        </authorList>
    </citation>
    <scope>NUCLEOTIDE SEQUENCE [LARGE SCALE GENOMIC DNA]</scope>
    <source>
        <strain evidence="10 11">665A</strain>
    </source>
</reference>
<dbReference type="EMBL" id="JAFREL020000004">
    <property type="protein sequence ID" value="MEO1772488.1"/>
    <property type="molecule type" value="Genomic_DNA"/>
</dbReference>
<organism evidence="10 11">
    <name type="scientific">Candidatus Enterococcus ferrettii</name>
    <dbReference type="NCBI Taxonomy" id="2815324"/>
    <lineage>
        <taxon>Bacteria</taxon>
        <taxon>Bacillati</taxon>
        <taxon>Bacillota</taxon>
        <taxon>Bacilli</taxon>
        <taxon>Lactobacillales</taxon>
        <taxon>Enterococcaceae</taxon>
        <taxon>Enterococcus</taxon>
    </lineage>
</organism>
<dbReference type="PANTHER" id="PTHR43553:SF27">
    <property type="entry name" value="ENERGY-COUPLING FACTOR TRANSPORTER ATP-BINDING PROTEIN ECFA2"/>
    <property type="match status" value="1"/>
</dbReference>
<comment type="similarity">
    <text evidence="2">Belongs to the ABC transporter superfamily.</text>
</comment>
<name>A0ABV0EY26_9ENTE</name>
<proteinExistence type="inferred from homology"/>
<dbReference type="InterPro" id="IPR015856">
    <property type="entry name" value="ABC_transpr_CbiO/EcfA_su"/>
</dbReference>
<evidence type="ECO:0000313" key="11">
    <source>
        <dbReference type="Proteomes" id="UP000664357"/>
    </source>
</evidence>
<sequence length="273" mass="30642">MKIEVTNLTHQYPSGDSALIEINAVFEGIEPIAIIGQNGAGKTTFVKHLNGLLRPTTGDVLINGESIKNHTTAFWSRKIGYVFQNPDNQLFLESVKKEFEFGPKQQGISQKEINDRLKRVAALVGLADKLSIHPFDLNATEKKFCTIGSILMMNPEMIILDEPTCGQDLEGNKRLARIITALKENNQLCITITHDMKFVVKNFNQIIVMAKGKILKKATKEVIFSNREILQASSVSPPPITRVGQALALEKPVFTQQDFHQYFENKKTRNSYI</sequence>
<dbReference type="Gene3D" id="3.40.50.300">
    <property type="entry name" value="P-loop containing nucleotide triphosphate hydrolases"/>
    <property type="match status" value="1"/>
</dbReference>
<evidence type="ECO:0000256" key="5">
    <source>
        <dbReference type="ARBA" id="ARBA00022741"/>
    </source>
</evidence>
<keyword evidence="4" id="KW-1003">Cell membrane</keyword>
<evidence type="ECO:0000256" key="3">
    <source>
        <dbReference type="ARBA" id="ARBA00022448"/>
    </source>
</evidence>
<evidence type="ECO:0000313" key="10">
    <source>
        <dbReference type="EMBL" id="MEO1772488.1"/>
    </source>
</evidence>
<dbReference type="RefSeq" id="WP_207704001.1">
    <property type="nucleotide sequence ID" value="NZ_JAFREL020000004.1"/>
</dbReference>
<dbReference type="SMART" id="SM00382">
    <property type="entry name" value="AAA"/>
    <property type="match status" value="1"/>
</dbReference>
<reference evidence="10 11" key="1">
    <citation type="submission" date="2021-03" db="EMBL/GenBank/DDBJ databases">
        <authorList>
            <person name="Gilmore M.S."/>
            <person name="Schwartzman J."/>
            <person name="Van Tyne D."/>
            <person name="Martin M."/>
            <person name="Earl A.M."/>
            <person name="Manson A.L."/>
            <person name="Straub T."/>
            <person name="Salamzade R."/>
            <person name="Saavedra J."/>
            <person name="Lebreton F."/>
            <person name="Prichula J."/>
            <person name="Schaufler K."/>
            <person name="Gaca A."/>
            <person name="Sgardioli B."/>
            <person name="Wagenaar J."/>
            <person name="Strong T."/>
        </authorList>
    </citation>
    <scope>NUCLEOTIDE SEQUENCE [LARGE SCALE GENOMIC DNA]</scope>
    <source>
        <strain evidence="10 11">665A</strain>
    </source>
</reference>
<dbReference type="InterPro" id="IPR027417">
    <property type="entry name" value="P-loop_NTPase"/>
</dbReference>
<dbReference type="InterPro" id="IPR003439">
    <property type="entry name" value="ABC_transporter-like_ATP-bd"/>
</dbReference>
<keyword evidence="3" id="KW-0813">Transport</keyword>
<evidence type="ECO:0000256" key="6">
    <source>
        <dbReference type="ARBA" id="ARBA00022840"/>
    </source>
</evidence>
<keyword evidence="11" id="KW-1185">Reference proteome</keyword>